<keyword evidence="6" id="KW-1185">Reference proteome</keyword>
<dbReference type="GO" id="GO:0006152">
    <property type="term" value="P:purine nucleoside catabolic process"/>
    <property type="evidence" value="ECO:0007669"/>
    <property type="project" value="TreeGrafter"/>
</dbReference>
<evidence type="ECO:0000256" key="2">
    <source>
        <dbReference type="ARBA" id="ARBA00023295"/>
    </source>
</evidence>
<feature type="domain" description="Inosine/uridine-preferring nucleoside hydrolase" evidence="4">
    <location>
        <begin position="26"/>
        <end position="292"/>
    </location>
</feature>
<dbReference type="InterPro" id="IPR023186">
    <property type="entry name" value="IUNH"/>
</dbReference>
<keyword evidence="3" id="KW-0732">Signal</keyword>
<dbReference type="EMBL" id="JACYFG010000040">
    <property type="protein sequence ID" value="MBD5781120.1"/>
    <property type="molecule type" value="Genomic_DNA"/>
</dbReference>
<accession>A0A927FB33</accession>
<keyword evidence="1 5" id="KW-0378">Hydrolase</keyword>
<sequence>MKRTATLIAFAATCLASLSAKPVPTILSTDIGSDIDDTWALAHILRSPELDLKMVLTETGEALYRGQVTGKVLEAANRTDVEIALGKDYGVMGDQHRHQGPWVKNYDLASYPGTVHQDGIQAFIDFVKATDGPINVIAIGPPPSLAAALKQAPEIAEKCHFYGMHGSFDLGYGGSPQISAETNVRVDPDAFRTVIAAKWLSKTLTPLDTCGLFYLGGENYHRIWSATDDDLLRSVIENYCVWAPRVPWMECEFFATQSSTLFDDIAVYMAYDGSLLNYEEITFSVTDDGYTLRDPAGPYTAKVAISWKDMEACQDFLTKRLLGN</sequence>
<dbReference type="GO" id="GO:0008477">
    <property type="term" value="F:purine nucleosidase activity"/>
    <property type="evidence" value="ECO:0007669"/>
    <property type="project" value="TreeGrafter"/>
</dbReference>
<organism evidence="5 6">
    <name type="scientific">Pelagicoccus enzymogenes</name>
    <dbReference type="NCBI Taxonomy" id="2773457"/>
    <lineage>
        <taxon>Bacteria</taxon>
        <taxon>Pseudomonadati</taxon>
        <taxon>Verrucomicrobiota</taxon>
        <taxon>Opitutia</taxon>
        <taxon>Puniceicoccales</taxon>
        <taxon>Pelagicoccaceae</taxon>
        <taxon>Pelagicoccus</taxon>
    </lineage>
</organism>
<dbReference type="InterPro" id="IPR036452">
    <property type="entry name" value="Ribo_hydro-like"/>
</dbReference>
<dbReference type="GO" id="GO:0005829">
    <property type="term" value="C:cytosol"/>
    <property type="evidence" value="ECO:0007669"/>
    <property type="project" value="TreeGrafter"/>
</dbReference>
<dbReference type="AlphaFoldDB" id="A0A927FB33"/>
<dbReference type="RefSeq" id="WP_191618224.1">
    <property type="nucleotide sequence ID" value="NZ_JACYFG010000040.1"/>
</dbReference>
<protein>
    <submittedName>
        <fullName evidence="5">Nucleoside hydrolase</fullName>
    </submittedName>
</protein>
<proteinExistence type="predicted"/>
<dbReference type="SUPFAM" id="SSF53590">
    <property type="entry name" value="Nucleoside hydrolase"/>
    <property type="match status" value="1"/>
</dbReference>
<dbReference type="InterPro" id="IPR001910">
    <property type="entry name" value="Inosine/uridine_hydrolase_dom"/>
</dbReference>
<dbReference type="PANTHER" id="PTHR12304">
    <property type="entry name" value="INOSINE-URIDINE PREFERRING NUCLEOSIDE HYDROLASE"/>
    <property type="match status" value="1"/>
</dbReference>
<evidence type="ECO:0000313" key="6">
    <source>
        <dbReference type="Proteomes" id="UP000622317"/>
    </source>
</evidence>
<dbReference type="PANTHER" id="PTHR12304:SF4">
    <property type="entry name" value="URIDINE NUCLEOSIDASE"/>
    <property type="match status" value="1"/>
</dbReference>
<gene>
    <name evidence="5" type="ORF">IEN85_16595</name>
</gene>
<dbReference type="Pfam" id="PF01156">
    <property type="entry name" value="IU_nuc_hydro"/>
    <property type="match status" value="1"/>
</dbReference>
<dbReference type="Gene3D" id="3.90.245.10">
    <property type="entry name" value="Ribonucleoside hydrolase-like"/>
    <property type="match status" value="1"/>
</dbReference>
<evidence type="ECO:0000256" key="3">
    <source>
        <dbReference type="SAM" id="SignalP"/>
    </source>
</evidence>
<feature type="chain" id="PRO_5037825304" evidence="3">
    <location>
        <begin position="21"/>
        <end position="324"/>
    </location>
</feature>
<keyword evidence="2" id="KW-0326">Glycosidase</keyword>
<evidence type="ECO:0000259" key="4">
    <source>
        <dbReference type="Pfam" id="PF01156"/>
    </source>
</evidence>
<evidence type="ECO:0000313" key="5">
    <source>
        <dbReference type="EMBL" id="MBD5781120.1"/>
    </source>
</evidence>
<name>A0A927FB33_9BACT</name>
<reference evidence="5" key="1">
    <citation type="submission" date="2020-09" db="EMBL/GenBank/DDBJ databases">
        <title>Pelagicoccus enzymogenes sp. nov. with an EPS production, isolated from marine sediment.</title>
        <authorList>
            <person name="Feng X."/>
        </authorList>
    </citation>
    <scope>NUCLEOTIDE SEQUENCE</scope>
    <source>
        <strain evidence="5">NFK12</strain>
    </source>
</reference>
<evidence type="ECO:0000256" key="1">
    <source>
        <dbReference type="ARBA" id="ARBA00022801"/>
    </source>
</evidence>
<comment type="caution">
    <text evidence="5">The sequence shown here is derived from an EMBL/GenBank/DDBJ whole genome shotgun (WGS) entry which is preliminary data.</text>
</comment>
<feature type="signal peptide" evidence="3">
    <location>
        <begin position="1"/>
        <end position="20"/>
    </location>
</feature>
<dbReference type="Proteomes" id="UP000622317">
    <property type="component" value="Unassembled WGS sequence"/>
</dbReference>